<dbReference type="EMBL" id="JANAWD010000153">
    <property type="protein sequence ID" value="KAJ3485437.1"/>
    <property type="molecule type" value="Genomic_DNA"/>
</dbReference>
<dbReference type="AlphaFoldDB" id="A0AAD5YJF2"/>
<evidence type="ECO:0000259" key="2">
    <source>
        <dbReference type="Pfam" id="PF18803"/>
    </source>
</evidence>
<sequence>MKSKTIKQARREKARADKARHGPPIDRFAMDEALSKRNQKGKIASTVLNTFLRGTAKVMYHVLLGRETPAQAKPGECRSCTQGATAVYRFEEWSDVRTFWERVPLIDLGMVVCLGHDGKPCPSPFAGERTVLAIDWYGFQQLNVRFCACPVNAIEGASAEEVLDTRDACQLVMSGYWPASYARPKTVFSLDVMNHFQYLANAANINVYDFINVLARHTDDVEPQNVEDRRREFLRAMRDYVNVTVCKCKGEIPRENMPPVCLAVLCPACPQPDINMVPGWEDDPIELSYRDAFIFAIDGNFHQNMKEKNVDPTDFPLWKGAAYFANEDQFKLYQDTYPSTGKQPTKCSRFTAMGYHGYLGKVSGMIGLSCARQMFVLPSGGVDLEKGERYEAIYLSDAFVHPVCRFVFVDFGLLSALQRYKSLKRLVGSYDIFCQYIIHLFTRLQLLVAWFEKFWNGVITMLPESMAWVFAVPKFHLIGHILKCRYKFSFNWLPGVGMTDGEGPERIWSSLNALGQRTREMSPGHRHDVINDYQGDWNWRRTQSCAVSTRRKWNDAQENLPAAERILRELEENIQKRFPGSLEFWKADEAEWQRKVVDPKEHAKLDNPYELSSSKALSVEDSLDPLPKPIVMDENEGSIAKEVEGTVGDQSEESVGDQSEESVGEGTTPPAGDEAKSPANAEEGSCSPLYALINEGLSLEKHRQDCLRAIESNDNASIVEKWYESLKTSYDAWRTRYNGFFVPLLDEAMGDVVVDSEAAPVVASASELEQASSVPAEPSDTATQPSGQPSSTSSTTKKRGREDESEKAPKQVKPSERLDGMEILLPSSYSISLQQKPSLAEAAHIERELQEVIAEKALNNLRTHIITKYAFLNDAKKIPTTQQTVTRKAAKTLQKEQAIHIAASDYRRTRAALVKLGMSEQDAKFHTLLAKDLVPFKISKQRGLGTSRDHDQSWIWGQLRFSGDVSSKKVDEYCEDVIRVHWFHKSAIYAHWKEEEVITSREMECQVLFHIYHKKKWEKDAEVHEASSRLGSAAYCRKQANVYQRLLDGCYAAFKGTGVKLVGTHHVPICRSSHPQKATV</sequence>
<dbReference type="PANTHER" id="PTHR33096">
    <property type="entry name" value="CXC2 DOMAIN-CONTAINING PROTEIN"/>
    <property type="match status" value="1"/>
</dbReference>
<protein>
    <recommendedName>
        <fullName evidence="2">CxC2-like cysteine cluster KDZ transposase-associated domain-containing protein</fullName>
    </recommendedName>
</protein>
<feature type="compositionally biased region" description="Basic and acidic residues" evidence="1">
    <location>
        <begin position="800"/>
        <end position="819"/>
    </location>
</feature>
<feature type="region of interest" description="Disordered" evidence="1">
    <location>
        <begin position="1"/>
        <end position="25"/>
    </location>
</feature>
<dbReference type="Pfam" id="PF18803">
    <property type="entry name" value="CxC2"/>
    <property type="match status" value="1"/>
</dbReference>
<feature type="region of interest" description="Disordered" evidence="1">
    <location>
        <begin position="613"/>
        <end position="684"/>
    </location>
</feature>
<comment type="caution">
    <text evidence="3">The sequence shown here is derived from an EMBL/GenBank/DDBJ whole genome shotgun (WGS) entry which is preliminary data.</text>
</comment>
<organism evidence="3 4">
    <name type="scientific">Meripilus lineatus</name>
    <dbReference type="NCBI Taxonomy" id="2056292"/>
    <lineage>
        <taxon>Eukaryota</taxon>
        <taxon>Fungi</taxon>
        <taxon>Dikarya</taxon>
        <taxon>Basidiomycota</taxon>
        <taxon>Agaricomycotina</taxon>
        <taxon>Agaricomycetes</taxon>
        <taxon>Polyporales</taxon>
        <taxon>Meripilaceae</taxon>
        <taxon>Meripilus</taxon>
    </lineage>
</organism>
<proteinExistence type="predicted"/>
<feature type="compositionally biased region" description="Low complexity" evidence="1">
    <location>
        <begin position="783"/>
        <end position="795"/>
    </location>
</feature>
<name>A0AAD5YJF2_9APHY</name>
<dbReference type="Pfam" id="PF18758">
    <property type="entry name" value="KDZ"/>
    <property type="match status" value="1"/>
</dbReference>
<dbReference type="InterPro" id="IPR040521">
    <property type="entry name" value="KDZ"/>
</dbReference>
<dbReference type="PANTHER" id="PTHR33096:SF1">
    <property type="entry name" value="CXC1-LIKE CYSTEINE CLUSTER ASSOCIATED WITH KDZ TRANSPOSASES DOMAIN-CONTAINING PROTEIN"/>
    <property type="match status" value="1"/>
</dbReference>
<feature type="domain" description="CxC2-like cysteine cluster KDZ transposase-associated" evidence="2">
    <location>
        <begin position="105"/>
        <end position="221"/>
    </location>
</feature>
<reference evidence="3" key="1">
    <citation type="submission" date="2022-07" db="EMBL/GenBank/DDBJ databases">
        <title>Genome Sequence of Physisporinus lineatus.</title>
        <authorList>
            <person name="Buettner E."/>
        </authorList>
    </citation>
    <scope>NUCLEOTIDE SEQUENCE</scope>
    <source>
        <strain evidence="3">VT162</strain>
    </source>
</reference>
<evidence type="ECO:0000313" key="4">
    <source>
        <dbReference type="Proteomes" id="UP001212997"/>
    </source>
</evidence>
<evidence type="ECO:0000313" key="3">
    <source>
        <dbReference type="EMBL" id="KAJ3485437.1"/>
    </source>
</evidence>
<accession>A0AAD5YJF2</accession>
<feature type="compositionally biased region" description="Acidic residues" evidence="1">
    <location>
        <begin position="650"/>
        <end position="663"/>
    </location>
</feature>
<feature type="compositionally biased region" description="Basic and acidic residues" evidence="1">
    <location>
        <begin position="9"/>
        <end position="25"/>
    </location>
</feature>
<keyword evidence="4" id="KW-1185">Reference proteome</keyword>
<evidence type="ECO:0000256" key="1">
    <source>
        <dbReference type="SAM" id="MobiDB-lite"/>
    </source>
</evidence>
<dbReference type="InterPro" id="IPR041457">
    <property type="entry name" value="CxC2_KDZ-assoc"/>
</dbReference>
<gene>
    <name evidence="3" type="ORF">NLI96_g4969</name>
</gene>
<feature type="region of interest" description="Disordered" evidence="1">
    <location>
        <begin position="765"/>
        <end position="819"/>
    </location>
</feature>
<dbReference type="Proteomes" id="UP001212997">
    <property type="component" value="Unassembled WGS sequence"/>
</dbReference>